<dbReference type="SUPFAM" id="SSF52540">
    <property type="entry name" value="P-loop containing nucleoside triphosphate hydrolases"/>
    <property type="match status" value="2"/>
</dbReference>
<dbReference type="InterPro" id="IPR014001">
    <property type="entry name" value="Helicase_ATP-bd"/>
</dbReference>
<dbReference type="PATRIC" id="fig|1629550.3.peg.518"/>
<protein>
    <recommendedName>
        <fullName evidence="5">Helicase ATP-binding domain-containing protein</fullName>
    </recommendedName>
</protein>
<accession>A0A0M3DIV0</accession>
<organism evidence="6 7">
    <name type="scientific">Paraclostridium benzoelyticum</name>
    <dbReference type="NCBI Taxonomy" id="1629550"/>
    <lineage>
        <taxon>Bacteria</taxon>
        <taxon>Bacillati</taxon>
        <taxon>Bacillota</taxon>
        <taxon>Clostridia</taxon>
        <taxon>Peptostreptococcales</taxon>
        <taxon>Peptostreptococcaceae</taxon>
        <taxon>Paraclostridium</taxon>
    </lineage>
</organism>
<dbReference type="GO" id="GO:0006139">
    <property type="term" value="P:nucleobase-containing compound metabolic process"/>
    <property type="evidence" value="ECO:0007669"/>
    <property type="project" value="InterPro"/>
</dbReference>
<dbReference type="GO" id="GO:0005524">
    <property type="term" value="F:ATP binding"/>
    <property type="evidence" value="ECO:0007669"/>
    <property type="project" value="UniProtKB-KW"/>
</dbReference>
<feature type="domain" description="Helicase ATP-binding" evidence="5">
    <location>
        <begin position="251"/>
        <end position="544"/>
    </location>
</feature>
<reference evidence="6 7" key="1">
    <citation type="submission" date="2015-04" db="EMBL/GenBank/DDBJ databases">
        <title>Microcin producing Clostridium sp. JC272T.</title>
        <authorList>
            <person name="Jyothsna T."/>
            <person name="Sasikala C."/>
            <person name="Ramana C."/>
        </authorList>
    </citation>
    <scope>NUCLEOTIDE SEQUENCE [LARGE SCALE GENOMIC DNA]</scope>
    <source>
        <strain evidence="6 7">JC272</strain>
    </source>
</reference>
<keyword evidence="2" id="KW-0378">Hydrolase</keyword>
<name>A0A0M3DIV0_9FIRM</name>
<evidence type="ECO:0000256" key="2">
    <source>
        <dbReference type="ARBA" id="ARBA00022801"/>
    </source>
</evidence>
<dbReference type="Gene3D" id="3.40.50.300">
    <property type="entry name" value="P-loop containing nucleotide triphosphate hydrolases"/>
    <property type="match status" value="2"/>
</dbReference>
<sequence length="1000" mass="117144">MKSILNDVVYLNIVTSGLNSNTSEIIEIAAIKVINNEVFKFNTLIRPYEEVPVSVFGTCKNLKQNDLDKAPTIYQIRNKFIDFIKDYPIICHDLKSKKCFLDKYIFENKRLKNELLDSMQLAIILEPFHMNYEINYLINKVTDINKQVNNRALNDVLLNIQLVNALLIRLWKSEETRLDKLYFNLEQYFKSSNIKSWEWIKYLKEIDEKNEFEQSVLFEINEKDSQGNRHNVNLSKYKNSYEDLLKLNELWTNSKNFSYIFRPKQHEFTKFIKDVFNSKDDVPKIGCIEAPTGIGKSVGYLIPAIMESFYNGKKIVISTDTKNLQMQLINKDIPTVLKSLNLQSKINYGCMKGKNNYLCNRRLEEYKKSVVFKSQSELLEFLYIQRLIENGEYGDIEEIPSNVKTIFSEIDGLILNLRCESDICYPEKCIERCFYKNRIKELKKEHITVINHSLLAKWPYKEQKQLDYLIIDEGHNLMEKSYDFFTSECNSILLDKLLDELYPHSEINHKKVSTMDKFYISVAGKLQLDSNIKAKLQEKITLAKQSINNILNGCGKSLKSGLYDHSWEINRQQAPLSNVSFKNRVDISGYMRSEFENIVIYLKEILRSLNYIIDQCEKEGEDDSYIFNTISAKTMDIDCNILTIESFIEKKLDNYCRIIDINNEYKYFNIRVIPIDVAEMFESMFLSTVNTVVFLSATLNINNNMSTFKRTLGLDKHKTIEKTIESIYDYKGKTKILAMEEFPKYNALNDEFIDHTVKLIENICVNSNGHVLALFTSKNRLEKVYKKLVHRLNIHNIELYKDKSAVNNLRDLSKKCVVLASKSCFEGVDIQGEGLTCVILDKLPNKSLDDPLYSSIRSFKRTTYDDVNYPQLSIKAKQAYGRLIRSKYDYGYFIILDIGHNNTTINKLKKDLHDCDIKRVNTHYVIDSISKDFKSWKLETFREILKDIKCDIYSPMKIIYKNNNEMNRIDYINEEVSKRNIALYIKDIDIKNKKLKISYK</sequence>
<dbReference type="InterPro" id="IPR027417">
    <property type="entry name" value="P-loop_NTPase"/>
</dbReference>
<comment type="similarity">
    <text evidence="4">Belongs to the helicase family. DinG subfamily.</text>
</comment>
<dbReference type="SMART" id="SM00479">
    <property type="entry name" value="EXOIII"/>
    <property type="match status" value="1"/>
</dbReference>
<keyword evidence="1" id="KW-0547">Nucleotide-binding</keyword>
<dbReference type="SUPFAM" id="SSF53098">
    <property type="entry name" value="Ribonuclease H-like"/>
    <property type="match status" value="1"/>
</dbReference>
<dbReference type="InterPro" id="IPR036397">
    <property type="entry name" value="RNaseH_sf"/>
</dbReference>
<dbReference type="OrthoDB" id="9803913at2"/>
<dbReference type="Pfam" id="PF13307">
    <property type="entry name" value="Helicase_C_2"/>
    <property type="match status" value="1"/>
</dbReference>
<evidence type="ECO:0000313" key="6">
    <source>
        <dbReference type="EMBL" id="KKY02066.1"/>
    </source>
</evidence>
<dbReference type="Gene3D" id="3.30.420.10">
    <property type="entry name" value="Ribonuclease H-like superfamily/Ribonuclease H"/>
    <property type="match status" value="1"/>
</dbReference>
<dbReference type="InterPro" id="IPR012337">
    <property type="entry name" value="RNaseH-like_sf"/>
</dbReference>
<dbReference type="InterPro" id="IPR013520">
    <property type="entry name" value="Ribonucl_H"/>
</dbReference>
<dbReference type="GO" id="GO:0004527">
    <property type="term" value="F:exonuclease activity"/>
    <property type="evidence" value="ECO:0007669"/>
    <property type="project" value="UniProtKB-ARBA"/>
</dbReference>
<dbReference type="SMART" id="SM00487">
    <property type="entry name" value="DEXDc"/>
    <property type="match status" value="1"/>
</dbReference>
<dbReference type="EMBL" id="LBBT01000120">
    <property type="protein sequence ID" value="KKY02066.1"/>
    <property type="molecule type" value="Genomic_DNA"/>
</dbReference>
<dbReference type="InterPro" id="IPR014013">
    <property type="entry name" value="Helic_SF1/SF2_ATP-bd_DinG/Rad3"/>
</dbReference>
<dbReference type="PANTHER" id="PTHR11472:SF34">
    <property type="entry name" value="REGULATOR OF TELOMERE ELONGATION HELICASE 1"/>
    <property type="match status" value="1"/>
</dbReference>
<evidence type="ECO:0000313" key="7">
    <source>
        <dbReference type="Proteomes" id="UP000034407"/>
    </source>
</evidence>
<keyword evidence="3" id="KW-0067">ATP-binding</keyword>
<dbReference type="PROSITE" id="PS51193">
    <property type="entry name" value="HELICASE_ATP_BIND_2"/>
    <property type="match status" value="1"/>
</dbReference>
<dbReference type="RefSeq" id="WP_046822368.1">
    <property type="nucleotide sequence ID" value="NZ_LBBT01000120.1"/>
</dbReference>
<dbReference type="GO" id="GO:0003676">
    <property type="term" value="F:nucleic acid binding"/>
    <property type="evidence" value="ECO:0007669"/>
    <property type="project" value="InterPro"/>
</dbReference>
<evidence type="ECO:0000256" key="4">
    <source>
        <dbReference type="ARBA" id="ARBA00038058"/>
    </source>
</evidence>
<evidence type="ECO:0000259" key="5">
    <source>
        <dbReference type="PROSITE" id="PS51193"/>
    </source>
</evidence>
<dbReference type="InterPro" id="IPR045028">
    <property type="entry name" value="DinG/Rad3-like"/>
</dbReference>
<evidence type="ECO:0000256" key="1">
    <source>
        <dbReference type="ARBA" id="ARBA00022741"/>
    </source>
</evidence>
<dbReference type="AlphaFoldDB" id="A0A0M3DIV0"/>
<dbReference type="GO" id="GO:0016818">
    <property type="term" value="F:hydrolase activity, acting on acid anhydrides, in phosphorus-containing anhydrides"/>
    <property type="evidence" value="ECO:0007669"/>
    <property type="project" value="InterPro"/>
</dbReference>
<keyword evidence="7" id="KW-1185">Reference proteome</keyword>
<dbReference type="Proteomes" id="UP000034407">
    <property type="component" value="Unassembled WGS sequence"/>
</dbReference>
<dbReference type="PANTHER" id="PTHR11472">
    <property type="entry name" value="DNA REPAIR DEAD HELICASE RAD3/XP-D SUBFAMILY MEMBER"/>
    <property type="match status" value="1"/>
</dbReference>
<dbReference type="SMART" id="SM00491">
    <property type="entry name" value="HELICc2"/>
    <property type="match status" value="1"/>
</dbReference>
<dbReference type="CDD" id="cd06127">
    <property type="entry name" value="DEDDh"/>
    <property type="match status" value="1"/>
</dbReference>
<evidence type="ECO:0000256" key="3">
    <source>
        <dbReference type="ARBA" id="ARBA00022840"/>
    </source>
</evidence>
<dbReference type="InterPro" id="IPR006555">
    <property type="entry name" value="ATP-dep_Helicase_C"/>
</dbReference>
<dbReference type="Pfam" id="PF00929">
    <property type="entry name" value="RNase_T"/>
    <property type="match status" value="1"/>
</dbReference>
<gene>
    <name evidence="6" type="ORF">VN21_05205</name>
</gene>
<dbReference type="GO" id="GO:0003678">
    <property type="term" value="F:DNA helicase activity"/>
    <property type="evidence" value="ECO:0007669"/>
    <property type="project" value="TreeGrafter"/>
</dbReference>
<proteinExistence type="inferred from homology"/>
<comment type="caution">
    <text evidence="6">The sequence shown here is derived from an EMBL/GenBank/DDBJ whole genome shotgun (WGS) entry which is preliminary data.</text>
</comment>